<dbReference type="HOGENOM" id="CLU_1265935_0_0_5"/>
<gene>
    <name evidence="2" type="ordered locus">PB2503_00557</name>
</gene>
<organism evidence="2 3">
    <name type="scientific">Parvularcula bermudensis (strain ATCC BAA-594 / HTCC2503 / KCTC 12087)</name>
    <dbReference type="NCBI Taxonomy" id="314260"/>
    <lineage>
        <taxon>Bacteria</taxon>
        <taxon>Pseudomonadati</taxon>
        <taxon>Pseudomonadota</taxon>
        <taxon>Alphaproteobacteria</taxon>
        <taxon>Parvularculales</taxon>
        <taxon>Parvularculaceae</taxon>
        <taxon>Parvularcula</taxon>
    </lineage>
</organism>
<keyword evidence="3" id="KW-1185">Reference proteome</keyword>
<dbReference type="EMBL" id="CP002156">
    <property type="protein sequence ID" value="ADM08192.1"/>
    <property type="molecule type" value="Genomic_DNA"/>
</dbReference>
<feature type="transmembrane region" description="Helical" evidence="1">
    <location>
        <begin position="107"/>
        <end position="125"/>
    </location>
</feature>
<evidence type="ECO:0000256" key="1">
    <source>
        <dbReference type="SAM" id="Phobius"/>
    </source>
</evidence>
<keyword evidence="1" id="KW-0472">Membrane</keyword>
<accession>E0TAY3</accession>
<protein>
    <submittedName>
        <fullName evidence="2">Uncharacterized protein</fullName>
    </submittedName>
</protein>
<evidence type="ECO:0000313" key="2">
    <source>
        <dbReference type="EMBL" id="ADM08192.1"/>
    </source>
</evidence>
<dbReference type="KEGG" id="pbr:PB2503_00557"/>
<keyword evidence="1" id="KW-1133">Transmembrane helix</keyword>
<evidence type="ECO:0000313" key="3">
    <source>
        <dbReference type="Proteomes" id="UP000001302"/>
    </source>
</evidence>
<dbReference type="Proteomes" id="UP000001302">
    <property type="component" value="Chromosome"/>
</dbReference>
<reference evidence="3" key="1">
    <citation type="submission" date="2010-08" db="EMBL/GenBank/DDBJ databases">
        <title>Genome sequence of Parvularcula bermudensis HTCC2503.</title>
        <authorList>
            <person name="Kang D.-M."/>
            <person name="Oh H.-M."/>
            <person name="Cho J.-C."/>
        </authorList>
    </citation>
    <scope>NUCLEOTIDE SEQUENCE [LARGE SCALE GENOMIC DNA]</scope>
    <source>
        <strain evidence="3">ATCC BAA-594 / HTCC2503 / KCTC 12087</strain>
    </source>
</reference>
<keyword evidence="1" id="KW-0812">Transmembrane</keyword>
<dbReference type="AlphaFoldDB" id="E0TAY3"/>
<proteinExistence type="predicted"/>
<feature type="transmembrane region" description="Helical" evidence="1">
    <location>
        <begin position="179"/>
        <end position="196"/>
    </location>
</feature>
<feature type="transmembrane region" description="Helical" evidence="1">
    <location>
        <begin position="6"/>
        <end position="24"/>
    </location>
</feature>
<sequence>MSTNLLVASLSTIVCAFSIWRIAALRRPTVLQRLAEKYFDQSEGSDIVTVTPSGRLRRKNYPQAQISSGDDTKASGAAEAYVAKLRNVREVIQGVTSKFWGTVFREYVVFGILAVIGVTGMVAGLEAQLAQVSVQDGLVAALENVGRIFESLFTTQLIESIEFEGGLAVEIAAGLQRSAASFIGSGFVILVVLRLTRWSGPRFTGQSARLMDVTEFSG</sequence>
<reference evidence="2 3" key="2">
    <citation type="journal article" date="2011" name="J. Bacteriol.">
        <title>Complete genome sequence of strain HTCC2503T of Parvularcula bermudensis, the type species of the order "Parvularculales" in the class Alphaproteobacteria.</title>
        <authorList>
            <person name="Oh H.M."/>
            <person name="Kang I."/>
            <person name="Vergin K.L."/>
            <person name="Kang D."/>
            <person name="Rhee K.H."/>
            <person name="Giovannoni S.J."/>
            <person name="Cho J.C."/>
        </authorList>
    </citation>
    <scope>NUCLEOTIDE SEQUENCE [LARGE SCALE GENOMIC DNA]</scope>
    <source>
        <strain evidence="3">ATCC BAA-594 / HTCC2503 / KCTC 12087</strain>
    </source>
</reference>
<name>E0TAY3_PARBH</name>